<gene>
    <name evidence="5" type="ORF">D915_007554</name>
</gene>
<keyword evidence="6" id="KW-1185">Reference proteome</keyword>
<sequence length="287" mass="31528">RALARKGLQKKSEAIEDLKALLAIDENNKAAITELSLLTGRPSEVNGSVSQTSSKHSSSSASRVSLRGSRKFRRIPIVEVGSETGVHTRQTVAPKTQPKPVLSSGDAACSSSPFSNQSSPLKPEMTHHSATTTGDSTVQKRINLPVNTSTRDGISQDNLTSPVFVAPSNWYQLERDLRELNGGSTLSNTAVKYLCALEPVQYAKIISSNLEPSFLSKLLYALHATDQLTIEEIASRLDALSHLPRFDVAWCLADDRERDLFTQLLTRIESSHKPSVELKQRLRAMYM</sequence>
<feature type="domain" description="RNA-polymerase II-associated protein 3-like C-terminal" evidence="4">
    <location>
        <begin position="166"/>
        <end position="258"/>
    </location>
</feature>
<dbReference type="Proteomes" id="UP000230066">
    <property type="component" value="Unassembled WGS sequence"/>
</dbReference>
<feature type="compositionally biased region" description="Polar residues" evidence="3">
    <location>
        <begin position="128"/>
        <end position="141"/>
    </location>
</feature>
<evidence type="ECO:0000313" key="6">
    <source>
        <dbReference type="Proteomes" id="UP000230066"/>
    </source>
</evidence>
<dbReference type="EMBL" id="JXXN02003218">
    <property type="protein sequence ID" value="THD21826.1"/>
    <property type="molecule type" value="Genomic_DNA"/>
</dbReference>
<evidence type="ECO:0000256" key="3">
    <source>
        <dbReference type="SAM" id="MobiDB-lite"/>
    </source>
</evidence>
<proteinExistence type="predicted"/>
<dbReference type="GO" id="GO:0101031">
    <property type="term" value="C:protein folding chaperone complex"/>
    <property type="evidence" value="ECO:0007669"/>
    <property type="project" value="TreeGrafter"/>
</dbReference>
<feature type="region of interest" description="Disordered" evidence="3">
    <location>
        <begin position="86"/>
        <end position="141"/>
    </location>
</feature>
<protein>
    <recommendedName>
        <fullName evidence="4">RNA-polymerase II-associated protein 3-like C-terminal domain-containing protein</fullName>
    </recommendedName>
</protein>
<evidence type="ECO:0000313" key="5">
    <source>
        <dbReference type="EMBL" id="THD21826.1"/>
    </source>
</evidence>
<evidence type="ECO:0000256" key="2">
    <source>
        <dbReference type="ARBA" id="ARBA00022803"/>
    </source>
</evidence>
<dbReference type="PANTHER" id="PTHR46423:SF1">
    <property type="entry name" value="RNA POLYMERASE II-ASSOCIATED PROTEIN 3"/>
    <property type="match status" value="1"/>
</dbReference>
<dbReference type="InterPro" id="IPR025986">
    <property type="entry name" value="RPAP3-like_C"/>
</dbReference>
<dbReference type="AlphaFoldDB" id="A0A4E0R5A3"/>
<organism evidence="5 6">
    <name type="scientific">Fasciola hepatica</name>
    <name type="common">Liver fluke</name>
    <dbReference type="NCBI Taxonomy" id="6192"/>
    <lineage>
        <taxon>Eukaryota</taxon>
        <taxon>Metazoa</taxon>
        <taxon>Spiralia</taxon>
        <taxon>Lophotrochozoa</taxon>
        <taxon>Platyhelminthes</taxon>
        <taxon>Trematoda</taxon>
        <taxon>Digenea</taxon>
        <taxon>Plagiorchiida</taxon>
        <taxon>Echinostomata</taxon>
        <taxon>Echinostomatoidea</taxon>
        <taxon>Fasciolidae</taxon>
        <taxon>Fasciola</taxon>
    </lineage>
</organism>
<comment type="caution">
    <text evidence="5">The sequence shown here is derived from an EMBL/GenBank/DDBJ whole genome shotgun (WGS) entry which is preliminary data.</text>
</comment>
<evidence type="ECO:0000256" key="1">
    <source>
        <dbReference type="ARBA" id="ARBA00022737"/>
    </source>
</evidence>
<evidence type="ECO:0000259" key="4">
    <source>
        <dbReference type="Pfam" id="PF13877"/>
    </source>
</evidence>
<reference evidence="5" key="1">
    <citation type="submission" date="2019-03" db="EMBL/GenBank/DDBJ databases">
        <title>Improved annotation for the trematode Fasciola hepatica.</title>
        <authorList>
            <person name="Choi Y.-J."/>
            <person name="Martin J."/>
            <person name="Mitreva M."/>
        </authorList>
    </citation>
    <scope>NUCLEOTIDE SEQUENCE [LARGE SCALE GENOMIC DNA]</scope>
</reference>
<feature type="non-terminal residue" evidence="5">
    <location>
        <position position="1"/>
    </location>
</feature>
<keyword evidence="1" id="KW-0677">Repeat</keyword>
<feature type="compositionally biased region" description="Low complexity" evidence="3">
    <location>
        <begin position="110"/>
        <end position="119"/>
    </location>
</feature>
<dbReference type="InterPro" id="IPR051966">
    <property type="entry name" value="RPAP3"/>
</dbReference>
<accession>A0A4E0R5A3</accession>
<dbReference type="PANTHER" id="PTHR46423">
    <property type="entry name" value="RNA POLYMERASE II-ASSOCIATED PROTEIN 3"/>
    <property type="match status" value="1"/>
</dbReference>
<keyword evidence="2" id="KW-0802">TPR repeat</keyword>
<name>A0A4E0R5A3_FASHE</name>
<dbReference type="Pfam" id="PF13877">
    <property type="entry name" value="RPAP3_C"/>
    <property type="match status" value="1"/>
</dbReference>
<feature type="region of interest" description="Disordered" evidence="3">
    <location>
        <begin position="38"/>
        <end position="68"/>
    </location>
</feature>
<feature type="compositionally biased region" description="Low complexity" evidence="3">
    <location>
        <begin position="48"/>
        <end position="67"/>
    </location>
</feature>